<feature type="domain" description="Mon2/Sec7/BIG1-like HUS" evidence="4">
    <location>
        <begin position="200"/>
        <end position="371"/>
    </location>
</feature>
<name>A0A8J5GB53_ZINOF</name>
<sequence length="860" mass="94074">MALMAVLESDLRALSAEARRRYPAVKDAAEHAILKLRSLSCPTEIAHNEDILHIFLMACDVKSTKLSVIGLSCLQKLIAHNAVAPSAVKDILSTLKEENMAQALGICLRLLENSRSTDSVHSTAAATFRQAVALVFDSVAYVESLPSGRIDCSSYVSRTTTITDEISCSFSTSLSLCGNLVSGGSLKREVLSKVGNLGLRLLEDLTALAAGGSAIWLRVLSLQRTFALDILEFILSNYVAMFQNLVPYEQVLRHQICSLLMTSLRTNVELEGEAGEPMFRRLVLRAVANVIKMYSSLLTTETEIGSCMSGRPNYAVLINVFLNMLVKVTHLDLPLWHRILVLEVLRGFCVEARTLGLLFWNFDMNPKNTNVVENMVKSLARVVSTIQMVPESSEDSLAAVAGMFSSKAKGIEWSMDIDAPNAAVLVASEAHSITLAIEGLLGVVYTVAALTDEAVEVGELDSPRCDADLFTEYTGKTAVLCISMVNSTWLTILDALSLILMRSQGEAIILEILKGYQAFTQACGVLRAVEPLNSFLASLCKFTINIPNEGEKKSILSPGPKKSEPPPDLRDSVVLTPKNVQALRTLFNVAHRLHNVLGPSWVLVLETLLSLDRAIHSPHASTQEVSTSVSRLAREASGQYSDFHILSSLNSQLFESSALMHVSAVKSLLSALRQLSSQCSSGYSQTLSQQIGGVAFSVEHMISILLNNLHRIEPLWDQVVSHILELADSSSQKVRNLALDALDQSICTILGSDQFLATKESQKQLSDSHGAEETEVGSFECTVVSPLSFLYMSNQNFDVRVSSLKILLHVLERHGEKLYYSWPCILKLLRAVADASEKDLVPLGFQVTKCLCMRNCINKL</sequence>
<dbReference type="Pfam" id="PF16213">
    <property type="entry name" value="DCB"/>
    <property type="match status" value="1"/>
</dbReference>
<evidence type="ECO:0000256" key="2">
    <source>
        <dbReference type="ARBA" id="ARBA00022927"/>
    </source>
</evidence>
<dbReference type="InterPro" id="IPR015403">
    <property type="entry name" value="Mon2/Sec7/BIG1-like_HDS"/>
</dbReference>
<evidence type="ECO:0000259" key="3">
    <source>
        <dbReference type="Pfam" id="PF09324"/>
    </source>
</evidence>
<dbReference type="InterPro" id="IPR032629">
    <property type="entry name" value="DCB_dom"/>
</dbReference>
<evidence type="ECO:0000256" key="1">
    <source>
        <dbReference type="ARBA" id="ARBA00022448"/>
    </source>
</evidence>
<keyword evidence="2" id="KW-0653">Protein transport</keyword>
<protein>
    <recommendedName>
        <fullName evidence="8">Protein MON2 homolog</fullName>
    </recommendedName>
</protein>
<gene>
    <name evidence="6" type="ORF">ZIOFF_041178</name>
</gene>
<dbReference type="PANTHER" id="PTHR34199">
    <property type="entry name" value="NUMOD3 MOTIF FAMILY PROTEIN, EXPRESSED"/>
    <property type="match status" value="1"/>
</dbReference>
<keyword evidence="1" id="KW-0813">Transport</keyword>
<evidence type="ECO:0008006" key="8">
    <source>
        <dbReference type="Google" id="ProtNLM"/>
    </source>
</evidence>
<proteinExistence type="predicted"/>
<evidence type="ECO:0000259" key="4">
    <source>
        <dbReference type="Pfam" id="PF12783"/>
    </source>
</evidence>
<keyword evidence="7" id="KW-1185">Reference proteome</keyword>
<dbReference type="SUPFAM" id="SSF48371">
    <property type="entry name" value="ARM repeat"/>
    <property type="match status" value="1"/>
</dbReference>
<dbReference type="InterPro" id="IPR011989">
    <property type="entry name" value="ARM-like"/>
</dbReference>
<reference evidence="6 7" key="1">
    <citation type="submission" date="2020-08" db="EMBL/GenBank/DDBJ databases">
        <title>Plant Genome Project.</title>
        <authorList>
            <person name="Zhang R.-G."/>
        </authorList>
    </citation>
    <scope>NUCLEOTIDE SEQUENCE [LARGE SCALE GENOMIC DNA]</scope>
    <source>
        <tissue evidence="6">Rhizome</tissue>
    </source>
</reference>
<dbReference type="Gene3D" id="1.25.10.10">
    <property type="entry name" value="Leucine-rich Repeat Variant"/>
    <property type="match status" value="1"/>
</dbReference>
<dbReference type="PANTHER" id="PTHR34199:SF4">
    <property type="entry name" value="ARM REPEAT SUPERFAMILY PROTEIN"/>
    <property type="match status" value="1"/>
</dbReference>
<evidence type="ECO:0000259" key="5">
    <source>
        <dbReference type="Pfam" id="PF16213"/>
    </source>
</evidence>
<dbReference type="AlphaFoldDB" id="A0A8J5GB53"/>
<dbReference type="Proteomes" id="UP000734854">
    <property type="component" value="Unassembled WGS sequence"/>
</dbReference>
<evidence type="ECO:0000313" key="6">
    <source>
        <dbReference type="EMBL" id="KAG6501299.1"/>
    </source>
</evidence>
<dbReference type="EMBL" id="JACMSC010000011">
    <property type="protein sequence ID" value="KAG6501299.1"/>
    <property type="molecule type" value="Genomic_DNA"/>
</dbReference>
<organism evidence="6 7">
    <name type="scientific">Zingiber officinale</name>
    <name type="common">Ginger</name>
    <name type="synonym">Amomum zingiber</name>
    <dbReference type="NCBI Taxonomy" id="94328"/>
    <lineage>
        <taxon>Eukaryota</taxon>
        <taxon>Viridiplantae</taxon>
        <taxon>Streptophyta</taxon>
        <taxon>Embryophyta</taxon>
        <taxon>Tracheophyta</taxon>
        <taxon>Spermatophyta</taxon>
        <taxon>Magnoliopsida</taxon>
        <taxon>Liliopsida</taxon>
        <taxon>Zingiberales</taxon>
        <taxon>Zingiberaceae</taxon>
        <taxon>Zingiber</taxon>
    </lineage>
</organism>
<evidence type="ECO:0000313" key="7">
    <source>
        <dbReference type="Proteomes" id="UP000734854"/>
    </source>
</evidence>
<dbReference type="Pfam" id="PF09324">
    <property type="entry name" value="Sec7-like_HDS"/>
    <property type="match status" value="1"/>
</dbReference>
<comment type="caution">
    <text evidence="6">The sequence shown here is derived from an EMBL/GenBank/DDBJ whole genome shotgun (WGS) entry which is preliminary data.</text>
</comment>
<dbReference type="GO" id="GO:0015031">
    <property type="term" value="P:protein transport"/>
    <property type="evidence" value="ECO:0007669"/>
    <property type="project" value="UniProtKB-KW"/>
</dbReference>
<feature type="domain" description="Mon2/Sec7/BIG1-like dimerisation and cyclophilin-binding" evidence="5">
    <location>
        <begin position="3"/>
        <end position="96"/>
    </location>
</feature>
<feature type="domain" description="Mon2/Sec7/BIG1-like HDS" evidence="3">
    <location>
        <begin position="772"/>
        <end position="849"/>
    </location>
</feature>
<dbReference type="Pfam" id="PF12783">
    <property type="entry name" value="Sec7-like_HUS"/>
    <property type="match status" value="1"/>
</dbReference>
<dbReference type="InterPro" id="IPR032691">
    <property type="entry name" value="Mon2/Sec7/BIG1-like_HUS"/>
</dbReference>
<accession>A0A8J5GB53</accession>
<dbReference type="InterPro" id="IPR016024">
    <property type="entry name" value="ARM-type_fold"/>
</dbReference>